<keyword evidence="7" id="KW-0902">Two-component regulatory system</keyword>
<evidence type="ECO:0000256" key="5">
    <source>
        <dbReference type="ARBA" id="ARBA00022777"/>
    </source>
</evidence>
<dbReference type="InterPro" id="IPR005467">
    <property type="entry name" value="His_kinase_dom"/>
</dbReference>
<comment type="catalytic activity">
    <reaction evidence="1">
        <text>ATP + protein L-histidine = ADP + protein N-phospho-L-histidine.</text>
        <dbReference type="EC" id="2.7.13.3"/>
    </reaction>
</comment>
<dbReference type="PANTHER" id="PTHR43065">
    <property type="entry name" value="SENSOR HISTIDINE KINASE"/>
    <property type="match status" value="1"/>
</dbReference>
<comment type="caution">
    <text evidence="9">The sequence shown here is derived from an EMBL/GenBank/DDBJ whole genome shotgun (WGS) entry which is preliminary data.</text>
</comment>
<evidence type="ECO:0000313" key="9">
    <source>
        <dbReference type="EMBL" id="GET35784.1"/>
    </source>
</evidence>
<evidence type="ECO:0000256" key="2">
    <source>
        <dbReference type="ARBA" id="ARBA00012438"/>
    </source>
</evidence>
<evidence type="ECO:0000256" key="7">
    <source>
        <dbReference type="ARBA" id="ARBA00023012"/>
    </source>
</evidence>
<dbReference type="EC" id="2.7.13.3" evidence="2"/>
<dbReference type="GO" id="GO:0004673">
    <property type="term" value="F:protein histidine kinase activity"/>
    <property type="evidence" value="ECO:0007669"/>
    <property type="project" value="UniProtKB-EC"/>
</dbReference>
<keyword evidence="6" id="KW-0067">ATP-binding</keyword>
<evidence type="ECO:0000256" key="3">
    <source>
        <dbReference type="ARBA" id="ARBA00022679"/>
    </source>
</evidence>
<dbReference type="RefSeq" id="WP_264196290.1">
    <property type="nucleotide sequence ID" value="NZ_BLAY01000004.1"/>
</dbReference>
<dbReference type="SUPFAM" id="SSF55874">
    <property type="entry name" value="ATPase domain of HSP90 chaperone/DNA topoisomerase II/histidine kinase"/>
    <property type="match status" value="1"/>
</dbReference>
<dbReference type="InterPro" id="IPR036890">
    <property type="entry name" value="HATPase_C_sf"/>
</dbReference>
<evidence type="ECO:0000256" key="6">
    <source>
        <dbReference type="ARBA" id="ARBA00022840"/>
    </source>
</evidence>
<proteinExistence type="predicted"/>
<dbReference type="GO" id="GO:0005524">
    <property type="term" value="F:ATP binding"/>
    <property type="evidence" value="ECO:0007669"/>
    <property type="project" value="UniProtKB-KW"/>
</dbReference>
<sequence>MTEAVKNQLFALFLTTKLVGKGTGLGLSICHTIVVQKHGGIIQCDSTPGEGTEFSIQIPILAAIAKPAPAIAKQ</sequence>
<gene>
    <name evidence="9" type="ORF">MiSe_05300</name>
</gene>
<dbReference type="Proteomes" id="UP001050975">
    <property type="component" value="Unassembled WGS sequence"/>
</dbReference>
<dbReference type="Gene3D" id="3.30.565.10">
    <property type="entry name" value="Histidine kinase-like ATPase, C-terminal domain"/>
    <property type="match status" value="1"/>
</dbReference>
<dbReference type="Pfam" id="PF02518">
    <property type="entry name" value="HATPase_c"/>
    <property type="match status" value="1"/>
</dbReference>
<dbReference type="PRINTS" id="PR00344">
    <property type="entry name" value="BCTRLSENSOR"/>
</dbReference>
<evidence type="ECO:0000313" key="10">
    <source>
        <dbReference type="Proteomes" id="UP001050975"/>
    </source>
</evidence>
<dbReference type="EMBL" id="BLAY01000004">
    <property type="protein sequence ID" value="GET35784.1"/>
    <property type="molecule type" value="Genomic_DNA"/>
</dbReference>
<dbReference type="InterPro" id="IPR004358">
    <property type="entry name" value="Sig_transdc_His_kin-like_C"/>
</dbReference>
<protein>
    <recommendedName>
        <fullName evidence="2">histidine kinase</fullName>
        <ecNumber evidence="2">2.7.13.3</ecNumber>
    </recommendedName>
</protein>
<dbReference type="PANTHER" id="PTHR43065:SF46">
    <property type="entry name" value="C4-DICARBOXYLATE TRANSPORT SENSOR PROTEIN DCTB"/>
    <property type="match status" value="1"/>
</dbReference>
<dbReference type="PROSITE" id="PS50109">
    <property type="entry name" value="HIS_KIN"/>
    <property type="match status" value="1"/>
</dbReference>
<reference evidence="9" key="1">
    <citation type="submission" date="2019-10" db="EMBL/GenBank/DDBJ databases">
        <title>Draft genome sequece of Microseira wollei NIES-4236.</title>
        <authorList>
            <person name="Yamaguchi H."/>
            <person name="Suzuki S."/>
            <person name="Kawachi M."/>
        </authorList>
    </citation>
    <scope>NUCLEOTIDE SEQUENCE</scope>
    <source>
        <strain evidence="9">NIES-4236</strain>
    </source>
</reference>
<feature type="domain" description="Histidine kinase" evidence="8">
    <location>
        <begin position="1"/>
        <end position="62"/>
    </location>
</feature>
<organism evidence="9 10">
    <name type="scientific">Microseira wollei NIES-4236</name>
    <dbReference type="NCBI Taxonomy" id="2530354"/>
    <lineage>
        <taxon>Bacteria</taxon>
        <taxon>Bacillati</taxon>
        <taxon>Cyanobacteriota</taxon>
        <taxon>Cyanophyceae</taxon>
        <taxon>Oscillatoriophycideae</taxon>
        <taxon>Aerosakkonematales</taxon>
        <taxon>Aerosakkonemataceae</taxon>
        <taxon>Microseira</taxon>
    </lineage>
</organism>
<dbReference type="AlphaFoldDB" id="A0AAV3WEN1"/>
<dbReference type="InterPro" id="IPR003594">
    <property type="entry name" value="HATPase_dom"/>
</dbReference>
<evidence type="ECO:0000256" key="4">
    <source>
        <dbReference type="ARBA" id="ARBA00022741"/>
    </source>
</evidence>
<evidence type="ECO:0000259" key="8">
    <source>
        <dbReference type="PROSITE" id="PS50109"/>
    </source>
</evidence>
<keyword evidence="5 9" id="KW-0418">Kinase</keyword>
<keyword evidence="10" id="KW-1185">Reference proteome</keyword>
<accession>A0AAV3WEN1</accession>
<keyword evidence="3" id="KW-0808">Transferase</keyword>
<name>A0AAV3WEN1_9CYAN</name>
<keyword evidence="4" id="KW-0547">Nucleotide-binding</keyword>
<dbReference type="GO" id="GO:0000160">
    <property type="term" value="P:phosphorelay signal transduction system"/>
    <property type="evidence" value="ECO:0007669"/>
    <property type="project" value="UniProtKB-KW"/>
</dbReference>
<evidence type="ECO:0000256" key="1">
    <source>
        <dbReference type="ARBA" id="ARBA00000085"/>
    </source>
</evidence>